<name>A0A8H7T7L0_9HELO</name>
<reference evidence="4" key="1">
    <citation type="submission" date="2021-02" db="EMBL/GenBank/DDBJ databases">
        <title>Genome sequence Cadophora malorum strain M34.</title>
        <authorList>
            <person name="Stefanovic E."/>
            <person name="Vu D."/>
            <person name="Scully C."/>
            <person name="Dijksterhuis J."/>
            <person name="Roader J."/>
            <person name="Houbraken J."/>
        </authorList>
    </citation>
    <scope>NUCLEOTIDE SEQUENCE</scope>
    <source>
        <strain evidence="4">M34</strain>
    </source>
</reference>
<evidence type="ECO:0000256" key="1">
    <source>
        <dbReference type="ARBA" id="ARBA00007447"/>
    </source>
</evidence>
<dbReference type="SUPFAM" id="SSF50630">
    <property type="entry name" value="Acid proteases"/>
    <property type="match status" value="1"/>
</dbReference>
<dbReference type="EMBL" id="JAFJYH010000288">
    <property type="protein sequence ID" value="KAG4413945.1"/>
    <property type="molecule type" value="Genomic_DNA"/>
</dbReference>
<dbReference type="InterPro" id="IPR001461">
    <property type="entry name" value="Aspartic_peptidase_A1"/>
</dbReference>
<accession>A0A8H7T7L0</accession>
<comment type="caution">
    <text evidence="4">The sequence shown here is derived from an EMBL/GenBank/DDBJ whole genome shotgun (WGS) entry which is preliminary data.</text>
</comment>
<dbReference type="Proteomes" id="UP000664132">
    <property type="component" value="Unassembled WGS sequence"/>
</dbReference>
<dbReference type="PROSITE" id="PS51767">
    <property type="entry name" value="PEPTIDASE_A1"/>
    <property type="match status" value="1"/>
</dbReference>
<dbReference type="GO" id="GO:0006508">
    <property type="term" value="P:proteolysis"/>
    <property type="evidence" value="ECO:0007669"/>
    <property type="project" value="InterPro"/>
</dbReference>
<evidence type="ECO:0000256" key="2">
    <source>
        <dbReference type="PIRSR" id="PIRSR601461-2"/>
    </source>
</evidence>
<evidence type="ECO:0000259" key="3">
    <source>
        <dbReference type="PROSITE" id="PS51767"/>
    </source>
</evidence>
<sequence>MRENVSGYLSYDDLHISSLLLGHSLFQEAPEWHPLPECLLCDRPTDTFFPLGPYNASAPRNFMSPIAQLIEAEILDSNIFSLRLSRNPGDGEGQLVLGSVVDKEFYTGEFATIPMTSLPIPDSPSFGYVYDEGDKWKTTISSLTLGIDSIKHTFSTPTIAIIDVGFPFIGLPASLAEDINAFLGTDNWGPFVWAECEDRDTFLNVTIILHDEEFVLTPFDYLLEQRYPGEDDLYCQSAFMAMFGDEDHGGKDEGVVVLGSAFLKAWVSVFELETGDMSFARAKHGPPSHDAGHRV</sequence>
<dbReference type="GO" id="GO:0004190">
    <property type="term" value="F:aspartic-type endopeptidase activity"/>
    <property type="evidence" value="ECO:0007669"/>
    <property type="project" value="InterPro"/>
</dbReference>
<dbReference type="OrthoDB" id="771136at2759"/>
<feature type="domain" description="Peptidase A1" evidence="3">
    <location>
        <begin position="1"/>
        <end position="280"/>
    </location>
</feature>
<evidence type="ECO:0000313" key="4">
    <source>
        <dbReference type="EMBL" id="KAG4413945.1"/>
    </source>
</evidence>
<dbReference type="GO" id="GO:0000324">
    <property type="term" value="C:fungal-type vacuole"/>
    <property type="evidence" value="ECO:0007669"/>
    <property type="project" value="TreeGrafter"/>
</dbReference>
<protein>
    <recommendedName>
        <fullName evidence="3">Peptidase A1 domain-containing protein</fullName>
    </recommendedName>
</protein>
<dbReference type="PANTHER" id="PTHR47966">
    <property type="entry name" value="BETA-SITE APP-CLEAVING ENZYME, ISOFORM A-RELATED"/>
    <property type="match status" value="1"/>
</dbReference>
<dbReference type="Pfam" id="PF00026">
    <property type="entry name" value="Asp"/>
    <property type="match status" value="1"/>
</dbReference>
<dbReference type="PANTHER" id="PTHR47966:SF51">
    <property type="entry name" value="BETA-SITE APP-CLEAVING ENZYME, ISOFORM A-RELATED"/>
    <property type="match status" value="1"/>
</dbReference>
<gene>
    <name evidence="4" type="ORF">IFR04_012912</name>
</gene>
<dbReference type="InterPro" id="IPR033121">
    <property type="entry name" value="PEPTIDASE_A1"/>
</dbReference>
<dbReference type="Gene3D" id="2.40.70.10">
    <property type="entry name" value="Acid Proteases"/>
    <property type="match status" value="1"/>
</dbReference>
<comment type="similarity">
    <text evidence="1">Belongs to the peptidase A1 family.</text>
</comment>
<dbReference type="InterPro" id="IPR021109">
    <property type="entry name" value="Peptidase_aspartic_dom_sf"/>
</dbReference>
<keyword evidence="2" id="KW-1015">Disulfide bond</keyword>
<organism evidence="4 5">
    <name type="scientific">Cadophora malorum</name>
    <dbReference type="NCBI Taxonomy" id="108018"/>
    <lineage>
        <taxon>Eukaryota</taxon>
        <taxon>Fungi</taxon>
        <taxon>Dikarya</taxon>
        <taxon>Ascomycota</taxon>
        <taxon>Pezizomycotina</taxon>
        <taxon>Leotiomycetes</taxon>
        <taxon>Helotiales</taxon>
        <taxon>Ploettnerulaceae</taxon>
        <taxon>Cadophora</taxon>
    </lineage>
</organism>
<dbReference type="AlphaFoldDB" id="A0A8H7T7L0"/>
<evidence type="ECO:0000313" key="5">
    <source>
        <dbReference type="Proteomes" id="UP000664132"/>
    </source>
</evidence>
<proteinExistence type="inferred from homology"/>
<keyword evidence="5" id="KW-1185">Reference proteome</keyword>
<feature type="disulfide bond" evidence="2">
    <location>
        <begin position="196"/>
        <end position="235"/>
    </location>
</feature>